<dbReference type="GO" id="GO:0006508">
    <property type="term" value="P:proteolysis"/>
    <property type="evidence" value="ECO:0007669"/>
    <property type="project" value="InterPro"/>
</dbReference>
<feature type="domain" description="Acylamino-acid-releasing enzyme-like N-terminal" evidence="3">
    <location>
        <begin position="30"/>
        <end position="295"/>
    </location>
</feature>
<dbReference type="GO" id="GO:0004252">
    <property type="term" value="F:serine-type endopeptidase activity"/>
    <property type="evidence" value="ECO:0007669"/>
    <property type="project" value="TreeGrafter"/>
</dbReference>
<evidence type="ECO:0000313" key="4">
    <source>
        <dbReference type="EMBL" id="QXJ34805.1"/>
    </source>
</evidence>
<dbReference type="RefSeq" id="WP_218260040.1">
    <property type="nucleotide sequence ID" value="NZ_CP077713.1"/>
</dbReference>
<dbReference type="Pfam" id="PF00326">
    <property type="entry name" value="Peptidase_S9"/>
    <property type="match status" value="1"/>
</dbReference>
<dbReference type="EMBL" id="CP077713">
    <property type="protein sequence ID" value="QXJ34805.1"/>
    <property type="molecule type" value="Genomic_DNA"/>
</dbReference>
<protein>
    <submittedName>
        <fullName evidence="4">Acylamino-acid-releasing enzyme</fullName>
        <ecNumber evidence="4">3.4.19.1</ecNumber>
    </submittedName>
</protein>
<dbReference type="AlphaFoldDB" id="A0A8F5C0Q2"/>
<dbReference type="InterPro" id="IPR054035">
    <property type="entry name" value="APH-like_N"/>
</dbReference>
<name>A0A8F5C0Q2_9CREN</name>
<evidence type="ECO:0000256" key="1">
    <source>
        <dbReference type="ARBA" id="ARBA00022801"/>
    </source>
</evidence>
<keyword evidence="1 4" id="KW-0378">Hydrolase</keyword>
<accession>A0A8F5C0Q2</accession>
<dbReference type="GeneID" id="65556783"/>
<dbReference type="EC" id="3.4.19.1" evidence="4"/>
<dbReference type="GO" id="GO:0008242">
    <property type="term" value="F:omega peptidase activity"/>
    <property type="evidence" value="ECO:0007669"/>
    <property type="project" value="UniProtKB-EC"/>
</dbReference>
<evidence type="ECO:0000313" key="5">
    <source>
        <dbReference type="Proteomes" id="UP000694036"/>
    </source>
</evidence>
<gene>
    <name evidence="4" type="ORF">J5U22_01352</name>
</gene>
<reference evidence="4 5" key="1">
    <citation type="journal article" date="2021" name="Environ. Microbiol.">
        <title>New insights into the diversity and evolution of the archaeal mobilome from three complete genomes of Saccharolobus shibatae.</title>
        <authorList>
            <person name="Medvedeva S."/>
            <person name="Brandt D."/>
            <person name="Cvirkaite-Krupovic V."/>
            <person name="Liu Y."/>
            <person name="Severinov K."/>
            <person name="Ishino S."/>
            <person name="Ishino Y."/>
            <person name="Prangishvili D."/>
            <person name="Kalinowski J."/>
            <person name="Krupovic M."/>
        </authorList>
    </citation>
    <scope>NUCLEOTIDE SEQUENCE [LARGE SCALE GENOMIC DNA]</scope>
    <source>
        <strain evidence="4 5">S38A</strain>
    </source>
</reference>
<dbReference type="InterPro" id="IPR001375">
    <property type="entry name" value="Peptidase_S9_cat"/>
</dbReference>
<dbReference type="PANTHER" id="PTHR42776">
    <property type="entry name" value="SERINE PEPTIDASE S9 FAMILY MEMBER"/>
    <property type="match status" value="1"/>
</dbReference>
<feature type="domain" description="Peptidase S9 prolyl oligopeptidase catalytic" evidence="2">
    <location>
        <begin position="362"/>
        <end position="557"/>
    </location>
</feature>
<keyword evidence="5" id="KW-1185">Reference proteome</keyword>
<organism evidence="4 5">
    <name type="scientific">Saccharolobus shibatae</name>
    <dbReference type="NCBI Taxonomy" id="2286"/>
    <lineage>
        <taxon>Archaea</taxon>
        <taxon>Thermoproteota</taxon>
        <taxon>Thermoprotei</taxon>
        <taxon>Sulfolobales</taxon>
        <taxon>Sulfolobaceae</taxon>
        <taxon>Saccharolobus</taxon>
    </lineage>
</organism>
<evidence type="ECO:0000259" key="3">
    <source>
        <dbReference type="Pfam" id="PF22173"/>
    </source>
</evidence>
<proteinExistence type="predicted"/>
<dbReference type="PANTHER" id="PTHR42776:SF27">
    <property type="entry name" value="DIPEPTIDYL PEPTIDASE FAMILY MEMBER 6"/>
    <property type="match status" value="1"/>
</dbReference>
<evidence type="ECO:0000259" key="2">
    <source>
        <dbReference type="Pfam" id="PF00326"/>
    </source>
</evidence>
<sequence length="561" mass="62922">MEYAELVKLLEETVKIPIYGVLGKLRNNLIYLATSEGEISIYALVNGKSVKLTKSPIAVTTRPKSNLDFIPFARDVEKGKEIHAVYIANLKGEEFQIESPRVRISSLAYDSKRIVLTGSSQSETSIYVIENGKLSKLTTIPPFSFVTDINEKCIIGSGVLKGNPRSQEFFIINFSGEMQVLTPKEGSVTNAYYLMGNKVYLISDYETLGESYWVYTYDIESKEYKRVEIPIEFKPVEIYYDPEDSLVIAKRDGESRLFDNGKEIKTPRGTISGATRICDEIYFSHSSLVSPYKIYKANREGKTEIVVDNRKVDMGELDYVKLKTDVDVPAWVIKRKVPGSTIIYVHGGPWSEVDNSWDLLIAPLVLAGYNVIAPNYRGSTGYGSRFMLMNIGDPGGGDLRDVVKVRDYAVESGIANKVGIMGYSYGGYMTLLAVGKEASKWDFGIAGAAVADWVEMYDLSDSLFRGFMEILFNGKNIELMRERSPITYASNVKVPLCIIHSQNDTRTPLSPVMRYVQELHKNGKTYEFHVIPNLGHAIYKVEDAIDLLLPALIFLKKLNRG</sequence>
<dbReference type="Proteomes" id="UP000694036">
    <property type="component" value="Chromosome"/>
</dbReference>
<dbReference type="Pfam" id="PF22173">
    <property type="entry name" value="APH-like_N"/>
    <property type="match status" value="1"/>
</dbReference>